<dbReference type="InterPro" id="IPR005821">
    <property type="entry name" value="Ion_trans_dom"/>
</dbReference>
<evidence type="ECO:0000256" key="5">
    <source>
        <dbReference type="SAM" id="Coils"/>
    </source>
</evidence>
<feature type="transmembrane region" description="Helical" evidence="7">
    <location>
        <begin position="439"/>
        <end position="457"/>
    </location>
</feature>
<name>A0A9P1CH89_9DINO</name>
<reference evidence="9" key="1">
    <citation type="submission" date="2022-10" db="EMBL/GenBank/DDBJ databases">
        <authorList>
            <person name="Chen Y."/>
            <person name="Dougan E. K."/>
            <person name="Chan C."/>
            <person name="Rhodes N."/>
            <person name="Thang M."/>
        </authorList>
    </citation>
    <scope>NUCLEOTIDE SEQUENCE</scope>
</reference>
<accession>A0A9P1CH89</accession>
<protein>
    <recommendedName>
        <fullName evidence="8">Ion transport domain-containing protein</fullName>
    </recommendedName>
</protein>
<reference evidence="10 11" key="2">
    <citation type="submission" date="2024-05" db="EMBL/GenBank/DDBJ databases">
        <authorList>
            <person name="Chen Y."/>
            <person name="Shah S."/>
            <person name="Dougan E. K."/>
            <person name="Thang M."/>
            <person name="Chan C."/>
        </authorList>
    </citation>
    <scope>NUCLEOTIDE SEQUENCE [LARGE SCALE GENOMIC DNA]</scope>
</reference>
<dbReference type="InterPro" id="IPR027359">
    <property type="entry name" value="Volt_channel_dom_sf"/>
</dbReference>
<organism evidence="9">
    <name type="scientific">Cladocopium goreaui</name>
    <dbReference type="NCBI Taxonomy" id="2562237"/>
    <lineage>
        <taxon>Eukaryota</taxon>
        <taxon>Sar</taxon>
        <taxon>Alveolata</taxon>
        <taxon>Dinophyceae</taxon>
        <taxon>Suessiales</taxon>
        <taxon>Symbiodiniaceae</taxon>
        <taxon>Cladocopium</taxon>
    </lineage>
</organism>
<feature type="coiled-coil region" evidence="5">
    <location>
        <begin position="172"/>
        <end position="220"/>
    </location>
</feature>
<dbReference type="EMBL" id="CAMXCT010001447">
    <property type="protein sequence ID" value="CAI3990221.1"/>
    <property type="molecule type" value="Genomic_DNA"/>
</dbReference>
<dbReference type="Gene3D" id="1.20.120.350">
    <property type="entry name" value="Voltage-gated potassium channels. Chain C"/>
    <property type="match status" value="1"/>
</dbReference>
<dbReference type="SUPFAM" id="SSF81324">
    <property type="entry name" value="Voltage-gated potassium channels"/>
    <property type="match status" value="1"/>
</dbReference>
<feature type="coiled-coil region" evidence="5">
    <location>
        <begin position="795"/>
        <end position="829"/>
    </location>
</feature>
<feature type="transmembrane region" description="Helical" evidence="7">
    <location>
        <begin position="585"/>
        <end position="603"/>
    </location>
</feature>
<dbReference type="AlphaFoldDB" id="A0A9P1CH89"/>
<dbReference type="OrthoDB" id="430927at2759"/>
<gene>
    <name evidence="9" type="ORF">C1SCF055_LOCUS17228</name>
</gene>
<evidence type="ECO:0000313" key="11">
    <source>
        <dbReference type="Proteomes" id="UP001152797"/>
    </source>
</evidence>
<evidence type="ECO:0000256" key="6">
    <source>
        <dbReference type="SAM" id="MobiDB-lite"/>
    </source>
</evidence>
<dbReference type="EMBL" id="CAMXCT020001447">
    <property type="protein sequence ID" value="CAL1143596.1"/>
    <property type="molecule type" value="Genomic_DNA"/>
</dbReference>
<evidence type="ECO:0000256" key="7">
    <source>
        <dbReference type="SAM" id="Phobius"/>
    </source>
</evidence>
<feature type="domain" description="Ion transport" evidence="8">
    <location>
        <begin position="438"/>
        <end position="681"/>
    </location>
</feature>
<keyword evidence="5" id="KW-0175">Coiled coil</keyword>
<feature type="transmembrane region" description="Helical" evidence="7">
    <location>
        <begin position="473"/>
        <end position="495"/>
    </location>
</feature>
<keyword evidence="4 7" id="KW-0472">Membrane</keyword>
<keyword evidence="2 7" id="KW-0812">Transmembrane</keyword>
<sequence length="848" mass="96127">MATPAVSRSRKAGDGTSQPSSAWHDVLELCKKGFANKLEGLCDVLVTVVRNEMRQGAEKWRGEVMDQMSQREHQLDKSLLSLREKLDHMELKIMDPDRVDSPFLGGPLPPTSPGTPVVTELPLPGSPTHAPPLPTTPSQTLRTGSAQRMQVDELMPVIEHLRKSDTLHQAASAQLEEHLERVRERCEALGRVSTAVLNGVQRLEQQVQQLEHKSQVAEAKMSNVLGQQQSLNAVSSQVAKELQSLQQKDALAFSDLQGRLQSHATEMRSVVHDDVHGIQEDLSGIKEHQQKDFRTVVMEISRIQQVLHLDFVKVLHEEPCRKMISRARQAPRTSGNDLGGSQAKRFRDFFAQTEPPPQKEAHSQTEASLYLEVDFKPRKQRESKHSNQPMLEEAASQHFGGGEEHFKEKAREAAMKPPYSVYDFYHSTGCSQAIARSHWFEYVTLLIVFLNAAWMAVDMDLNTASVITEAHPAFLIVENAFCTYFFLELLVRFAAFERKCNCLRDGWFVLDLLLMLLYVLDTWLVLILVYAGGIRFEPGGGSMMTLLRMLRMAKLCRLTRLARLLRAVPELVIIVKGIGFASRSVTIFFMFWTLITYAFAIAIRELTENTEVGNLYFRTVPEAMNTLLLQGLFPESVQLLDSISGGATWYLWPLTVFFLALVSLTVMYMLVGVLVEVVQVVASVEKESLAVTFMSSEMRRQLMKLGWSPEQPISKSEFQRLVVERPIARIIHAVGVDVYVLCEMLDLIFEEVEREGLLGMPFNMLMDNILSLRGSNPAKVKDCLGQFKMFKIILHERHENLMKKLKREFDRIKADVTDVKEDVKEMREADVREKQMRLLQPPAPDDSD</sequence>
<comment type="caution">
    <text evidence="9">The sequence shown here is derived from an EMBL/GenBank/DDBJ whole genome shotgun (WGS) entry which is preliminary data.</text>
</comment>
<keyword evidence="3 7" id="KW-1133">Transmembrane helix</keyword>
<evidence type="ECO:0000256" key="3">
    <source>
        <dbReference type="ARBA" id="ARBA00022989"/>
    </source>
</evidence>
<evidence type="ECO:0000313" key="10">
    <source>
        <dbReference type="EMBL" id="CAL4777533.1"/>
    </source>
</evidence>
<evidence type="ECO:0000256" key="1">
    <source>
        <dbReference type="ARBA" id="ARBA00004141"/>
    </source>
</evidence>
<dbReference type="Pfam" id="PF00520">
    <property type="entry name" value="Ion_trans"/>
    <property type="match status" value="1"/>
</dbReference>
<comment type="subcellular location">
    <subcellularLocation>
        <location evidence="1">Membrane</location>
        <topology evidence="1">Multi-pass membrane protein</topology>
    </subcellularLocation>
</comment>
<feature type="transmembrane region" description="Helical" evidence="7">
    <location>
        <begin position="649"/>
        <end position="671"/>
    </location>
</feature>
<evidence type="ECO:0000256" key="4">
    <source>
        <dbReference type="ARBA" id="ARBA00023136"/>
    </source>
</evidence>
<evidence type="ECO:0000313" key="9">
    <source>
        <dbReference type="EMBL" id="CAI3990221.1"/>
    </source>
</evidence>
<keyword evidence="11" id="KW-1185">Reference proteome</keyword>
<dbReference type="Proteomes" id="UP001152797">
    <property type="component" value="Unassembled WGS sequence"/>
</dbReference>
<dbReference type="GO" id="GO:0016020">
    <property type="term" value="C:membrane"/>
    <property type="evidence" value="ECO:0007669"/>
    <property type="project" value="UniProtKB-SubCell"/>
</dbReference>
<feature type="transmembrane region" description="Helical" evidence="7">
    <location>
        <begin position="507"/>
        <end position="531"/>
    </location>
</feature>
<dbReference type="EMBL" id="CAMXCT030001447">
    <property type="protein sequence ID" value="CAL4777533.1"/>
    <property type="molecule type" value="Genomic_DNA"/>
</dbReference>
<proteinExistence type="predicted"/>
<feature type="region of interest" description="Disordered" evidence="6">
    <location>
        <begin position="1"/>
        <end position="21"/>
    </location>
</feature>
<dbReference type="GO" id="GO:0005216">
    <property type="term" value="F:monoatomic ion channel activity"/>
    <property type="evidence" value="ECO:0007669"/>
    <property type="project" value="InterPro"/>
</dbReference>
<evidence type="ECO:0000256" key="2">
    <source>
        <dbReference type="ARBA" id="ARBA00022692"/>
    </source>
</evidence>
<evidence type="ECO:0000259" key="8">
    <source>
        <dbReference type="Pfam" id="PF00520"/>
    </source>
</evidence>